<dbReference type="HOGENOM" id="CLU_082049_1_3_10"/>
<feature type="chain" id="PRO_5003311783" evidence="1">
    <location>
        <begin position="21"/>
        <end position="234"/>
    </location>
</feature>
<feature type="signal peptide" evidence="1">
    <location>
        <begin position="1"/>
        <end position="20"/>
    </location>
</feature>
<organism evidence="3 4">
    <name type="scientific">Porphyromonas asaccharolytica (strain ATCC 25260 / DSM 20707 / BCRC 10618 / CCUG 7834 / JCM 6326 / LMG 13178 / VPI 4198 / B440)</name>
    <name type="common">Bacteroides asaccharolyticus</name>
    <dbReference type="NCBI Taxonomy" id="879243"/>
    <lineage>
        <taxon>Bacteria</taxon>
        <taxon>Pseudomonadati</taxon>
        <taxon>Bacteroidota</taxon>
        <taxon>Bacteroidia</taxon>
        <taxon>Bacteroidales</taxon>
        <taxon>Porphyromonadaceae</taxon>
        <taxon>Porphyromonas</taxon>
    </lineage>
</organism>
<evidence type="ECO:0000259" key="2">
    <source>
        <dbReference type="Pfam" id="PF13568"/>
    </source>
</evidence>
<dbReference type="GO" id="GO:0044384">
    <property type="term" value="C:host outer membrane"/>
    <property type="evidence" value="ECO:0007669"/>
    <property type="project" value="InterPro"/>
</dbReference>
<dbReference type="AlphaFoldDB" id="F4KMT7"/>
<dbReference type="STRING" id="879243.Poras_0384"/>
<evidence type="ECO:0000313" key="4">
    <source>
        <dbReference type="Proteomes" id="UP000006545"/>
    </source>
</evidence>
<dbReference type="KEGG" id="pah:Poras_0384"/>
<dbReference type="InterPro" id="IPR025665">
    <property type="entry name" value="Beta-barrel_OMP_2"/>
</dbReference>
<dbReference type="InterPro" id="IPR000758">
    <property type="entry name" value="Enterovir_OMP"/>
</dbReference>
<dbReference type="EMBL" id="CP002689">
    <property type="protein sequence ID" value="AEE12338.1"/>
    <property type="molecule type" value="Genomic_DNA"/>
</dbReference>
<dbReference type="OrthoDB" id="1011748at2"/>
<gene>
    <name evidence="3" type="ordered locus">Poras_0384</name>
</gene>
<protein>
    <submittedName>
        <fullName evidence="3">Outer membrane insertion C-terminal signal</fullName>
    </submittedName>
</protein>
<dbReference type="InterPro" id="IPR011250">
    <property type="entry name" value="OMP/PagP_B-barrel"/>
</dbReference>
<evidence type="ECO:0000256" key="1">
    <source>
        <dbReference type="SAM" id="SignalP"/>
    </source>
</evidence>
<dbReference type="Pfam" id="PF13568">
    <property type="entry name" value="OMP_b-brl_2"/>
    <property type="match status" value="1"/>
</dbReference>
<reference evidence="4" key="1">
    <citation type="submission" date="2011-04" db="EMBL/GenBank/DDBJ databases">
        <title>The complete genome of Porphyromonas asaccharolytica DSM 20707.</title>
        <authorList>
            <person name="Lucas S."/>
            <person name="Han J."/>
            <person name="Lapidus A."/>
            <person name="Bruce D."/>
            <person name="Goodwin L."/>
            <person name="Pitluck S."/>
            <person name="Peters L."/>
            <person name="Kyrpides N."/>
            <person name="Mavromatis K."/>
            <person name="Ivanova N."/>
            <person name="Ovchinnikova G."/>
            <person name="Pagani I."/>
            <person name="Lu M."/>
            <person name="Detter J.C."/>
            <person name="Tapia R."/>
            <person name="Han C."/>
            <person name="Land M."/>
            <person name="Hauser L."/>
            <person name="Markowitz V."/>
            <person name="Cheng J.-F."/>
            <person name="Hugenholtz P."/>
            <person name="Woyke T."/>
            <person name="Wu D."/>
            <person name="Gronow S."/>
            <person name="Wellnitz S."/>
            <person name="Brambilla E."/>
            <person name="Klenk H.-P."/>
            <person name="Eisen J.A."/>
        </authorList>
    </citation>
    <scope>NUCLEOTIDE SEQUENCE [LARGE SCALE GENOMIC DNA]</scope>
    <source>
        <strain evidence="4">ATCC 25260 / DSM 20707 / VPI 4198</strain>
    </source>
</reference>
<accession>F4KMT7</accession>
<feature type="domain" description="Outer membrane protein beta-barrel" evidence="2">
    <location>
        <begin position="26"/>
        <end position="213"/>
    </location>
</feature>
<keyword evidence="1" id="KW-0732">Signal</keyword>
<evidence type="ECO:0000313" key="3">
    <source>
        <dbReference type="EMBL" id="AEE12338.1"/>
    </source>
</evidence>
<keyword evidence="4" id="KW-1185">Reference proteome</keyword>
<dbReference type="RefSeq" id="WP_013759960.1">
    <property type="nucleotide sequence ID" value="NC_015501.1"/>
</dbReference>
<name>F4KMT7_PORAD</name>
<proteinExistence type="predicted"/>
<dbReference type="Proteomes" id="UP000006545">
    <property type="component" value="Chromosome"/>
</dbReference>
<dbReference type="PROSITE" id="PS00695">
    <property type="entry name" value="ENT_VIR_OMP_2"/>
    <property type="match status" value="1"/>
</dbReference>
<dbReference type="SUPFAM" id="SSF56925">
    <property type="entry name" value="OMPA-like"/>
    <property type="match status" value="1"/>
</dbReference>
<sequence length="234" mass="25323">MKKVILSLITLLAATTLATAQMRPTIKVEAGANFSNMTGKANGETNDGDILTGYRVGAGVEFAISDGFYINPGLYFLSRGTKATVELPKMTDYAMKVVSSTWLHNVEVPVHVGYRVAVAPDMAVSIQAGPWFSYGFLGKVSQKTSVTGEGKIADAAREMAKAADDAVNKGENNPYKTDPKVLKPFDLGLGLQAAFEYRQFGVNLGFEYGLLNTSAFDEVKVNNMNFYVGLGYRF</sequence>